<feature type="domain" description="Hint" evidence="3">
    <location>
        <begin position="399"/>
        <end position="492"/>
    </location>
</feature>
<sequence length="582" mass="62570">MGGFGFFLAIAFALGQADENVTIQRLRGLAVVNSSTYTLGQLFWPTNETAIVLADKAILVLNRSSTLEDPQDLMEYPRDTGTNKVVQGSLSDTLMVVSLADAIVVIDALMTKTFAVLPRSDVSPTSFCALFKRNQVFLIYQPQVGQSYAAQTYSYNNGNLNKLDEIALGSSDSNRVSVALCSSKEPGLVVACLGSRIVRCKVDEAGSITLLNRTTTLAITSPGSSAVVGDMSSSGIAAFRTTENTIVIYDTNELNISLLGTIDLTDPQDSSLIGYAVQFSPSSRYLAVTTTRFDAKVNVAPETIYIIRMNNSTPVIVYDDFIPDPGFPNGAYVAFNPDNDREFLLSQAKIVSPVQYMTLSYFAIVSPGSPSPTPTSNLSTPSPTQNASSPTSNSTSNANACFPGEAKVELENGSIVTLAELKIGQRVRIGRSQVSEVFLWGHLRRETWHTFVRIELLGGGSLTVSAQHLIYLNGDLARADLARIGDWLEKASDGSPQQIIGVSRVHKQGLFNPHTLHGELAVDGIRVSSYTDAVPAALAHPLLAPCRLWYRLVGVSGIGVLLEGGRSIPGFKMNEKTSSHSP</sequence>
<dbReference type="Pfam" id="PF01079">
    <property type="entry name" value="Hint"/>
    <property type="match status" value="1"/>
</dbReference>
<organism evidence="4">
    <name type="scientific">Compsopogon caeruleus</name>
    <dbReference type="NCBI Taxonomy" id="31354"/>
    <lineage>
        <taxon>Eukaryota</taxon>
        <taxon>Rhodophyta</taxon>
        <taxon>Compsopogonophyceae</taxon>
        <taxon>Compsopogonales</taxon>
        <taxon>Compsopogonaceae</taxon>
        <taxon>Compsopogon</taxon>
    </lineage>
</organism>
<dbReference type="GO" id="GO:0016540">
    <property type="term" value="P:protein autoprocessing"/>
    <property type="evidence" value="ECO:0007669"/>
    <property type="project" value="InterPro"/>
</dbReference>
<dbReference type="CDD" id="cd00081">
    <property type="entry name" value="Hint"/>
    <property type="match status" value="1"/>
</dbReference>
<evidence type="ECO:0000256" key="1">
    <source>
        <dbReference type="SAM" id="MobiDB-lite"/>
    </source>
</evidence>
<dbReference type="PROSITE" id="PS50817">
    <property type="entry name" value="INTEIN_N_TER"/>
    <property type="match status" value="1"/>
</dbReference>
<keyword evidence="2" id="KW-0732">Signal</keyword>
<dbReference type="InterPro" id="IPR011044">
    <property type="entry name" value="Quino_amine_DH_bsu"/>
</dbReference>
<dbReference type="Gene3D" id="2.170.16.10">
    <property type="entry name" value="Hedgehog/Intein (Hint) domain"/>
    <property type="match status" value="1"/>
</dbReference>
<feature type="region of interest" description="Disordered" evidence="1">
    <location>
        <begin position="372"/>
        <end position="400"/>
    </location>
</feature>
<reference evidence="4" key="1">
    <citation type="submission" date="2021-01" db="EMBL/GenBank/DDBJ databases">
        <authorList>
            <person name="Corre E."/>
            <person name="Pelletier E."/>
            <person name="Niang G."/>
            <person name="Scheremetjew M."/>
            <person name="Finn R."/>
            <person name="Kale V."/>
            <person name="Holt S."/>
            <person name="Cochrane G."/>
            <person name="Meng A."/>
            <person name="Brown T."/>
            <person name="Cohen L."/>
        </authorList>
    </citation>
    <scope>NUCLEOTIDE SEQUENCE</scope>
    <source>
        <strain evidence="4">SAG 36.94</strain>
    </source>
</reference>
<dbReference type="InterPro" id="IPR006141">
    <property type="entry name" value="Intein_N"/>
</dbReference>
<accession>A0A7S1XBR6</accession>
<proteinExistence type="predicted"/>
<feature type="signal peptide" evidence="2">
    <location>
        <begin position="1"/>
        <end position="17"/>
    </location>
</feature>
<evidence type="ECO:0000313" key="4">
    <source>
        <dbReference type="EMBL" id="CAD9225281.1"/>
    </source>
</evidence>
<dbReference type="InterPro" id="IPR036844">
    <property type="entry name" value="Hint_dom_sf"/>
</dbReference>
<dbReference type="PANTHER" id="PTHR11889:SF31">
    <property type="entry name" value="PROTEIN HEDGEHOG"/>
    <property type="match status" value="1"/>
</dbReference>
<dbReference type="AlphaFoldDB" id="A0A7S1XBR6"/>
<gene>
    <name evidence="4" type="ORF">CCAE0312_LOCUS1134</name>
</gene>
<dbReference type="InterPro" id="IPR003587">
    <property type="entry name" value="Hint_dom_N"/>
</dbReference>
<dbReference type="SMART" id="SM00306">
    <property type="entry name" value="HintN"/>
    <property type="match status" value="1"/>
</dbReference>
<feature type="chain" id="PRO_5030639652" description="Hint domain-containing protein" evidence="2">
    <location>
        <begin position="18"/>
        <end position="582"/>
    </location>
</feature>
<evidence type="ECO:0000256" key="2">
    <source>
        <dbReference type="SAM" id="SignalP"/>
    </source>
</evidence>
<feature type="compositionally biased region" description="Low complexity" evidence="1">
    <location>
        <begin position="374"/>
        <end position="400"/>
    </location>
</feature>
<dbReference type="SUPFAM" id="SSF50969">
    <property type="entry name" value="YVTN repeat-like/Quinoprotein amine dehydrogenase"/>
    <property type="match status" value="1"/>
</dbReference>
<dbReference type="InterPro" id="IPR001767">
    <property type="entry name" value="Hedgehog_Hint"/>
</dbReference>
<dbReference type="GO" id="GO:0016539">
    <property type="term" value="P:intein-mediated protein splicing"/>
    <property type="evidence" value="ECO:0007669"/>
    <property type="project" value="InterPro"/>
</dbReference>
<protein>
    <recommendedName>
        <fullName evidence="3">Hint domain-containing protein</fullName>
    </recommendedName>
</protein>
<dbReference type="PANTHER" id="PTHR11889">
    <property type="entry name" value="HEDGEHOG"/>
    <property type="match status" value="1"/>
</dbReference>
<dbReference type="InterPro" id="IPR050387">
    <property type="entry name" value="Hedgehog_Signaling"/>
</dbReference>
<evidence type="ECO:0000259" key="3">
    <source>
        <dbReference type="SMART" id="SM00306"/>
    </source>
</evidence>
<dbReference type="EMBL" id="HBGH01002113">
    <property type="protein sequence ID" value="CAD9225281.1"/>
    <property type="molecule type" value="Transcribed_RNA"/>
</dbReference>
<dbReference type="SUPFAM" id="SSF51294">
    <property type="entry name" value="Hedgehog/intein (Hint) domain"/>
    <property type="match status" value="1"/>
</dbReference>
<name>A0A7S1XBR6_9RHOD</name>